<dbReference type="PANTHER" id="PTHR48109">
    <property type="entry name" value="DIHYDROOROTATE DEHYDROGENASE (QUINONE), MITOCHONDRIAL-RELATED"/>
    <property type="match status" value="1"/>
</dbReference>
<evidence type="ECO:0000256" key="1">
    <source>
        <dbReference type="ARBA" id="ARBA00001917"/>
    </source>
</evidence>
<keyword evidence="3" id="KW-0285">Flavoprotein</keyword>
<dbReference type="SUPFAM" id="SSF51395">
    <property type="entry name" value="FMN-linked oxidoreductases"/>
    <property type="match status" value="1"/>
</dbReference>
<dbReference type="KEGG" id="aee:IM676_05235"/>
<dbReference type="InterPro" id="IPR012135">
    <property type="entry name" value="Dihydroorotate_DH_1_2"/>
</dbReference>
<proteinExistence type="predicted"/>
<accession>A0A7S6U300</accession>
<dbReference type="PANTHER" id="PTHR48109:SF3">
    <property type="entry name" value="SLL0744 PROTEIN"/>
    <property type="match status" value="1"/>
</dbReference>
<feature type="domain" description="Dihydroorotate dehydrogenase catalytic" evidence="7">
    <location>
        <begin position="87"/>
        <end position="290"/>
    </location>
</feature>
<dbReference type="UniPathway" id="UPA00070"/>
<dbReference type="GO" id="GO:0005737">
    <property type="term" value="C:cytoplasm"/>
    <property type="evidence" value="ECO:0007669"/>
    <property type="project" value="InterPro"/>
</dbReference>
<dbReference type="InterPro" id="IPR005720">
    <property type="entry name" value="Dihydroorotate_DH_cat"/>
</dbReference>
<organism evidence="8 9">
    <name type="scientific">Anabaenopsis elenkinii CCIBt3563</name>
    <dbReference type="NCBI Taxonomy" id="2779889"/>
    <lineage>
        <taxon>Bacteria</taxon>
        <taxon>Bacillati</taxon>
        <taxon>Cyanobacteriota</taxon>
        <taxon>Cyanophyceae</taxon>
        <taxon>Nostocales</taxon>
        <taxon>Nodulariaceae</taxon>
        <taxon>Anabaenopsis</taxon>
    </lineage>
</organism>
<evidence type="ECO:0000256" key="4">
    <source>
        <dbReference type="ARBA" id="ARBA00022643"/>
    </source>
</evidence>
<dbReference type="InterPro" id="IPR013785">
    <property type="entry name" value="Aldolase_TIM"/>
</dbReference>
<dbReference type="GO" id="GO:0004152">
    <property type="term" value="F:dihydroorotate dehydrogenase activity"/>
    <property type="evidence" value="ECO:0007669"/>
    <property type="project" value="InterPro"/>
</dbReference>
<reference evidence="9" key="1">
    <citation type="submission" date="2020-10" db="EMBL/GenBank/DDBJ databases">
        <title>Genome-based taxonomic classification of the species Anabaenopsis elenkinii.</title>
        <authorList>
            <person name="Delbaje E."/>
            <person name="Andreote A.P.D."/>
            <person name="Pellegrinetti T.A."/>
            <person name="Cruz R.B."/>
            <person name="Branco L.H.Z."/>
            <person name="Fiore M.F."/>
        </authorList>
    </citation>
    <scope>NUCLEOTIDE SEQUENCE [LARGE SCALE GENOMIC DNA]</scope>
    <source>
        <strain evidence="9">CCIBt3563</strain>
    </source>
</reference>
<evidence type="ECO:0000256" key="2">
    <source>
        <dbReference type="ARBA" id="ARBA00004725"/>
    </source>
</evidence>
<dbReference type="Proteomes" id="UP000593846">
    <property type="component" value="Chromosome"/>
</dbReference>
<evidence type="ECO:0000313" key="9">
    <source>
        <dbReference type="Proteomes" id="UP000593846"/>
    </source>
</evidence>
<sequence length="343" mass="38676">MDLTTTYMGIKLRSPLVPSASPLSEDIDNIQRMETAGAGAVVMHSLFEEQLRFESHELHHHLTQGTESFSEALTYLPDSINFRVGPETYLEHIHKAKERVSIPIIASLNGSSLGGWTNYAKQIQQAGADALELNIYYVPTDMELTSNEIEQTYINILDAVKAVVTIPVAVKLSPYFTNMANMAKRLDAAGADALVLFNRFYQADINLSLLDVEPNVLLSTPQSLRLPLRWIAILHGRIHADLAATSGIHRGEDVLKMLMAGARITMLCSVLLKHGIDHIRVIEREMREWMEKHEYESVQQMQGSMSQKNCPNPSAFERVQYMRSLAIYKPEWKANHDTSYYFG</sequence>
<name>A0A7S6U300_9CYAN</name>
<keyword evidence="6" id="KW-0560">Oxidoreductase</keyword>
<dbReference type="GO" id="GO:0006207">
    <property type="term" value="P:'de novo' pyrimidine nucleobase biosynthetic process"/>
    <property type="evidence" value="ECO:0007669"/>
    <property type="project" value="TreeGrafter"/>
</dbReference>
<comment type="pathway">
    <text evidence="2">Pyrimidine metabolism; UMP biosynthesis via de novo pathway.</text>
</comment>
<evidence type="ECO:0000259" key="7">
    <source>
        <dbReference type="Pfam" id="PF01180"/>
    </source>
</evidence>
<dbReference type="Gene3D" id="3.20.20.70">
    <property type="entry name" value="Aldolase class I"/>
    <property type="match status" value="1"/>
</dbReference>
<dbReference type="RefSeq" id="WP_200989241.1">
    <property type="nucleotide sequence ID" value="NZ_CP063311.1"/>
</dbReference>
<dbReference type="NCBIfam" id="NF005741">
    <property type="entry name" value="PRK07565.1"/>
    <property type="match status" value="1"/>
</dbReference>
<keyword evidence="5" id="KW-0665">Pyrimidine biosynthesis</keyword>
<dbReference type="EMBL" id="CP063311">
    <property type="protein sequence ID" value="QOV23695.1"/>
    <property type="molecule type" value="Genomic_DNA"/>
</dbReference>
<comment type="cofactor">
    <cofactor evidence="1">
        <name>FMN</name>
        <dbReference type="ChEBI" id="CHEBI:58210"/>
    </cofactor>
</comment>
<evidence type="ECO:0000256" key="3">
    <source>
        <dbReference type="ARBA" id="ARBA00022630"/>
    </source>
</evidence>
<keyword evidence="4" id="KW-0288">FMN</keyword>
<dbReference type="GO" id="GO:0044205">
    <property type="term" value="P:'de novo' UMP biosynthetic process"/>
    <property type="evidence" value="ECO:0007669"/>
    <property type="project" value="UniProtKB-UniPathway"/>
</dbReference>
<evidence type="ECO:0000256" key="6">
    <source>
        <dbReference type="ARBA" id="ARBA00023002"/>
    </source>
</evidence>
<keyword evidence="9" id="KW-1185">Reference proteome</keyword>
<dbReference type="Pfam" id="PF01180">
    <property type="entry name" value="DHO_dh"/>
    <property type="match status" value="1"/>
</dbReference>
<gene>
    <name evidence="8" type="ORF">IM676_05235</name>
</gene>
<dbReference type="PIRSF" id="PIRSF000164">
    <property type="entry name" value="DHO_oxidase"/>
    <property type="match status" value="1"/>
</dbReference>
<evidence type="ECO:0000313" key="8">
    <source>
        <dbReference type="EMBL" id="QOV23695.1"/>
    </source>
</evidence>
<dbReference type="AlphaFoldDB" id="A0A7S6U300"/>
<dbReference type="InterPro" id="IPR050074">
    <property type="entry name" value="DHO_dehydrogenase"/>
</dbReference>
<protein>
    <submittedName>
        <fullName evidence="8">Dihydroorotate dehydrogenase-like protein</fullName>
    </submittedName>
</protein>
<evidence type="ECO:0000256" key="5">
    <source>
        <dbReference type="ARBA" id="ARBA00022975"/>
    </source>
</evidence>
<dbReference type="CDD" id="cd04739">
    <property type="entry name" value="DHOD_like"/>
    <property type="match status" value="1"/>
</dbReference>